<keyword evidence="1" id="KW-1133">Transmembrane helix</keyword>
<keyword evidence="1" id="KW-0812">Transmembrane</keyword>
<proteinExistence type="predicted"/>
<name>A0ABP1K137_9EUKA</name>
<evidence type="ECO:0000313" key="3">
    <source>
        <dbReference type="Proteomes" id="UP001642409"/>
    </source>
</evidence>
<evidence type="ECO:0000313" key="2">
    <source>
        <dbReference type="EMBL" id="CAL6051128.1"/>
    </source>
</evidence>
<comment type="caution">
    <text evidence="2">The sequence shown here is derived from an EMBL/GenBank/DDBJ whole genome shotgun (WGS) entry which is preliminary data.</text>
</comment>
<dbReference type="EMBL" id="CAXDID020000187">
    <property type="protein sequence ID" value="CAL6051128.1"/>
    <property type="molecule type" value="Genomic_DNA"/>
</dbReference>
<keyword evidence="3" id="KW-1185">Reference proteome</keyword>
<keyword evidence="1" id="KW-0472">Membrane</keyword>
<organism evidence="2 3">
    <name type="scientific">Hexamita inflata</name>
    <dbReference type="NCBI Taxonomy" id="28002"/>
    <lineage>
        <taxon>Eukaryota</taxon>
        <taxon>Metamonada</taxon>
        <taxon>Diplomonadida</taxon>
        <taxon>Hexamitidae</taxon>
        <taxon>Hexamitinae</taxon>
        <taxon>Hexamita</taxon>
    </lineage>
</organism>
<dbReference type="Proteomes" id="UP001642409">
    <property type="component" value="Unassembled WGS sequence"/>
</dbReference>
<feature type="transmembrane region" description="Helical" evidence="1">
    <location>
        <begin position="528"/>
        <end position="548"/>
    </location>
</feature>
<protein>
    <submittedName>
        <fullName evidence="2">Uncharacterized protein</fullName>
    </submittedName>
</protein>
<gene>
    <name evidence="2" type="ORF">HINF_LOCUS44219</name>
</gene>
<sequence length="553" mass="61433">MNYIYPVLLLRCFQPNTTVMLDVQTRDAVFKAWPRADSTRETELCGKLKGDMFKLSIQTGAYEYVLNTLQSYDPAKYIEIRLPCTEVILGVPGTCATAFKAKSAIYTMDFQEAKQNVSEAASNLRKLDFDRKVCYQNPRMEIGQQIEIAPGIFSDQFKFVAAPNSCKYPLDLPATVIAGKQADKKAILSFFGYPSYILAVPQFSVNTSDFMAYPAYSCINLPSQALKTWCSNMVKTLSTQSFTYFQTNYSFPGKIPNRDGTLTRLMNYSVIMESNLVPNQNIQYFDCYNSQRLVISKKEVHLINVLKSPTVNCSKPIKTLVGDFDKMVTRISFQEFQDFRLGNVYTIDFQTKSQVINSTDEWLTCDQSTNQTHCLEVLGKSGLSQMYLNAQQLFYKAEAINLLMALTVTPQFSCFQNASFGLSNDQVCAEFAQSCQASGLVAGSNQFTFSFGDIGKFGNNLLNVSTQGTFSTASNKYCANHAFSTAQISQLVNADGAGAVTGSLKIGSVQIPVAVITDNSAMQQVKNIQWVVVGTAIIVAILTGFGIWKQQWV</sequence>
<reference evidence="2 3" key="1">
    <citation type="submission" date="2024-07" db="EMBL/GenBank/DDBJ databases">
        <authorList>
            <person name="Akdeniz Z."/>
        </authorList>
    </citation>
    <scope>NUCLEOTIDE SEQUENCE [LARGE SCALE GENOMIC DNA]</scope>
</reference>
<evidence type="ECO:0000256" key="1">
    <source>
        <dbReference type="SAM" id="Phobius"/>
    </source>
</evidence>
<accession>A0ABP1K137</accession>